<evidence type="ECO:0000313" key="2">
    <source>
        <dbReference type="Proteomes" id="UP000019140"/>
    </source>
</evidence>
<comment type="caution">
    <text evidence="1">The sequence shown here is derived from an EMBL/GenBank/DDBJ whole genome shotgun (WGS) entry which is preliminary data.</text>
</comment>
<gene>
    <name evidence="1" type="ORF">ETSY2_17880</name>
</gene>
<dbReference type="AlphaFoldDB" id="W4M7K6"/>
<dbReference type="HOGENOM" id="CLU_2841596_0_0_7"/>
<proteinExistence type="predicted"/>
<organism evidence="1 2">
    <name type="scientific">Candidatus Entotheonella gemina</name>
    <dbReference type="NCBI Taxonomy" id="1429439"/>
    <lineage>
        <taxon>Bacteria</taxon>
        <taxon>Pseudomonadati</taxon>
        <taxon>Nitrospinota/Tectimicrobiota group</taxon>
        <taxon>Candidatus Tectimicrobiota</taxon>
        <taxon>Candidatus Entotheonellia</taxon>
        <taxon>Candidatus Entotheonellales</taxon>
        <taxon>Candidatus Entotheonellaceae</taxon>
        <taxon>Candidatus Entotheonella</taxon>
    </lineage>
</organism>
<sequence length="65" mass="7501">MTEIDTKDNHDFLHQLTEALTTIDGWAQLSLMSLPQNEPERAKIEHLRAVVQKTMVRVHGYIDSQ</sequence>
<keyword evidence="2" id="KW-1185">Reference proteome</keyword>
<dbReference type="EMBL" id="AZHX01000731">
    <property type="protein sequence ID" value="ETX06314.1"/>
    <property type="molecule type" value="Genomic_DNA"/>
</dbReference>
<accession>W4M7K6</accession>
<evidence type="ECO:0000313" key="1">
    <source>
        <dbReference type="EMBL" id="ETX06314.1"/>
    </source>
</evidence>
<dbReference type="Proteomes" id="UP000019140">
    <property type="component" value="Unassembled WGS sequence"/>
</dbReference>
<reference evidence="1 2" key="1">
    <citation type="journal article" date="2014" name="Nature">
        <title>An environmental bacterial taxon with a large and distinct metabolic repertoire.</title>
        <authorList>
            <person name="Wilson M.C."/>
            <person name="Mori T."/>
            <person name="Ruckert C."/>
            <person name="Uria A.R."/>
            <person name="Helf M.J."/>
            <person name="Takada K."/>
            <person name="Gernert C."/>
            <person name="Steffens U.A."/>
            <person name="Heycke N."/>
            <person name="Schmitt S."/>
            <person name="Rinke C."/>
            <person name="Helfrich E.J."/>
            <person name="Brachmann A.O."/>
            <person name="Gurgui C."/>
            <person name="Wakimoto T."/>
            <person name="Kracht M."/>
            <person name="Crusemann M."/>
            <person name="Hentschel U."/>
            <person name="Abe I."/>
            <person name="Matsunaga S."/>
            <person name="Kalinowski J."/>
            <person name="Takeyama H."/>
            <person name="Piel J."/>
        </authorList>
    </citation>
    <scope>NUCLEOTIDE SEQUENCE [LARGE SCALE GENOMIC DNA]</scope>
    <source>
        <strain evidence="2">TSY2</strain>
    </source>
</reference>
<protein>
    <submittedName>
        <fullName evidence="1">Uncharacterized protein</fullName>
    </submittedName>
</protein>
<name>W4M7K6_9BACT</name>